<dbReference type="Proteomes" id="UP001152320">
    <property type="component" value="Chromosome 18"/>
</dbReference>
<evidence type="ECO:0000256" key="1">
    <source>
        <dbReference type="ARBA" id="ARBA00004651"/>
    </source>
</evidence>
<evidence type="ECO:0000259" key="11">
    <source>
        <dbReference type="PROSITE" id="PS50262"/>
    </source>
</evidence>
<feature type="transmembrane region" description="Helical" evidence="10">
    <location>
        <begin position="278"/>
        <end position="300"/>
    </location>
</feature>
<evidence type="ECO:0000256" key="3">
    <source>
        <dbReference type="ARBA" id="ARBA00022692"/>
    </source>
</evidence>
<dbReference type="GO" id="GO:0005886">
    <property type="term" value="C:plasma membrane"/>
    <property type="evidence" value="ECO:0007669"/>
    <property type="project" value="UniProtKB-SubCell"/>
</dbReference>
<dbReference type="Pfam" id="PF00001">
    <property type="entry name" value="7tm_1"/>
    <property type="match status" value="1"/>
</dbReference>
<dbReference type="EMBL" id="JAIZAY010000018">
    <property type="protein sequence ID" value="KAJ8025210.1"/>
    <property type="molecule type" value="Genomic_DNA"/>
</dbReference>
<evidence type="ECO:0000256" key="7">
    <source>
        <dbReference type="ARBA" id="ARBA00023170"/>
    </source>
</evidence>
<feature type="region of interest" description="Disordered" evidence="9">
    <location>
        <begin position="234"/>
        <end position="258"/>
    </location>
</feature>
<gene>
    <name evidence="12" type="ORF">HOLleu_35353</name>
</gene>
<feature type="transmembrane region" description="Helical" evidence="10">
    <location>
        <begin position="32"/>
        <end position="57"/>
    </location>
</feature>
<evidence type="ECO:0000256" key="10">
    <source>
        <dbReference type="SAM" id="Phobius"/>
    </source>
</evidence>
<dbReference type="PRINTS" id="PR00237">
    <property type="entry name" value="GPCRRHODOPSN"/>
</dbReference>
<protein>
    <submittedName>
        <fullName evidence="12">G-protein coupled receptor moody</fullName>
    </submittedName>
</protein>
<accession>A0A9Q0YMH3</accession>
<organism evidence="12 13">
    <name type="scientific">Holothuria leucospilota</name>
    <name type="common">Black long sea cucumber</name>
    <name type="synonym">Mertensiothuria leucospilota</name>
    <dbReference type="NCBI Taxonomy" id="206669"/>
    <lineage>
        <taxon>Eukaryota</taxon>
        <taxon>Metazoa</taxon>
        <taxon>Echinodermata</taxon>
        <taxon>Eleutherozoa</taxon>
        <taxon>Echinozoa</taxon>
        <taxon>Holothuroidea</taxon>
        <taxon>Aspidochirotacea</taxon>
        <taxon>Aspidochirotida</taxon>
        <taxon>Holothuriidae</taxon>
        <taxon>Holothuria</taxon>
    </lineage>
</organism>
<keyword evidence="8" id="KW-0807">Transducer</keyword>
<evidence type="ECO:0000313" key="13">
    <source>
        <dbReference type="Proteomes" id="UP001152320"/>
    </source>
</evidence>
<feature type="transmembrane region" description="Helical" evidence="10">
    <location>
        <begin position="142"/>
        <end position="165"/>
    </location>
</feature>
<dbReference type="OrthoDB" id="10044919at2759"/>
<dbReference type="AlphaFoldDB" id="A0A9Q0YMH3"/>
<dbReference type="InterPro" id="IPR000276">
    <property type="entry name" value="GPCR_Rhodpsn"/>
</dbReference>
<evidence type="ECO:0000256" key="2">
    <source>
        <dbReference type="ARBA" id="ARBA00022475"/>
    </source>
</evidence>
<feature type="domain" description="G-protein coupled receptors family 1 profile" evidence="11">
    <location>
        <begin position="48"/>
        <end position="324"/>
    </location>
</feature>
<keyword evidence="4 10" id="KW-1133">Transmembrane helix</keyword>
<comment type="caution">
    <text evidence="12">The sequence shown here is derived from an EMBL/GenBank/DDBJ whole genome shotgun (WGS) entry which is preliminary data.</text>
</comment>
<comment type="subcellular location">
    <subcellularLocation>
        <location evidence="1">Cell membrane</location>
        <topology evidence="1">Multi-pass membrane protein</topology>
    </subcellularLocation>
</comment>
<proteinExistence type="predicted"/>
<keyword evidence="7 12" id="KW-0675">Receptor</keyword>
<evidence type="ECO:0000256" key="9">
    <source>
        <dbReference type="SAM" id="MobiDB-lite"/>
    </source>
</evidence>
<feature type="transmembrane region" description="Helical" evidence="10">
    <location>
        <begin position="69"/>
        <end position="88"/>
    </location>
</feature>
<dbReference type="PROSITE" id="PS50262">
    <property type="entry name" value="G_PROTEIN_RECEP_F1_2"/>
    <property type="match status" value="1"/>
</dbReference>
<evidence type="ECO:0000256" key="5">
    <source>
        <dbReference type="ARBA" id="ARBA00023040"/>
    </source>
</evidence>
<evidence type="ECO:0000256" key="6">
    <source>
        <dbReference type="ARBA" id="ARBA00023136"/>
    </source>
</evidence>
<reference evidence="12" key="1">
    <citation type="submission" date="2021-10" db="EMBL/GenBank/DDBJ databases">
        <title>Tropical sea cucumber genome reveals ecological adaptation and Cuvierian tubules defense mechanism.</title>
        <authorList>
            <person name="Chen T."/>
        </authorList>
    </citation>
    <scope>NUCLEOTIDE SEQUENCE</scope>
    <source>
        <strain evidence="12">Nanhai2018</strain>
        <tissue evidence="12">Muscle</tissue>
    </source>
</reference>
<dbReference type="InterPro" id="IPR017452">
    <property type="entry name" value="GPCR_Rhodpsn_7TM"/>
</dbReference>
<evidence type="ECO:0000313" key="12">
    <source>
        <dbReference type="EMBL" id="KAJ8025210.1"/>
    </source>
</evidence>
<feature type="transmembrane region" description="Helical" evidence="10">
    <location>
        <begin position="108"/>
        <end position="130"/>
    </location>
</feature>
<dbReference type="GO" id="GO:0004930">
    <property type="term" value="F:G protein-coupled receptor activity"/>
    <property type="evidence" value="ECO:0007669"/>
    <property type="project" value="UniProtKB-KW"/>
</dbReference>
<dbReference type="PANTHER" id="PTHR24228:SF72">
    <property type="entry name" value="G-PROTEIN COUPLED RECEPTORS FAMILY 1 PROFILE DOMAIN-CONTAINING PROTEIN"/>
    <property type="match status" value="1"/>
</dbReference>
<feature type="transmembrane region" description="Helical" evidence="10">
    <location>
        <begin position="306"/>
        <end position="326"/>
    </location>
</feature>
<sequence length="377" mass="42319">MELISVTLNGSTLIPTTPEHKGYIFEDPTQRLIVAVLVCLVTLIGLPGNTLVVLAVIFTKKLQNITNVFVVNLALADLLTCLVLPFQAVSLVTGAWPLPQMVCITVAALLWTGLGTSVVNLALIAFIRYHIITRPPQHNKKIFGKIVIAILVILSWILPLCLVFFPPLVKLGSIGYSERYKMCAADGTHDYSDVYTIISVMVVELPCLVVIAVCYFKIYRYVKRTSRDVLRCARNQSRPPNPLVRPSTRSGRGGKQKGPQTALEVAVFRRRVKVAKNLFLVVCSYVICILPFGILCVIPLPSYPAIPWAMVLLMMSSCINPIIYGLRHPQFQDVFLPLLNCSWKREPERELLISRSNPRRVARYYRRDSMLSINEQK</sequence>
<keyword evidence="5" id="KW-0297">G-protein coupled receptor</keyword>
<keyword evidence="2" id="KW-1003">Cell membrane</keyword>
<dbReference type="SUPFAM" id="SSF81321">
    <property type="entry name" value="Family A G protein-coupled receptor-like"/>
    <property type="match status" value="1"/>
</dbReference>
<evidence type="ECO:0000256" key="8">
    <source>
        <dbReference type="ARBA" id="ARBA00023224"/>
    </source>
</evidence>
<keyword evidence="13" id="KW-1185">Reference proteome</keyword>
<feature type="transmembrane region" description="Helical" evidence="10">
    <location>
        <begin position="194"/>
        <end position="216"/>
    </location>
</feature>
<name>A0A9Q0YMH3_HOLLE</name>
<dbReference type="CDD" id="cd00637">
    <property type="entry name" value="7tm_classA_rhodopsin-like"/>
    <property type="match status" value="1"/>
</dbReference>
<dbReference type="SMART" id="SM01381">
    <property type="entry name" value="7TM_GPCR_Srsx"/>
    <property type="match status" value="1"/>
</dbReference>
<dbReference type="Gene3D" id="1.20.1070.10">
    <property type="entry name" value="Rhodopsin 7-helix transmembrane proteins"/>
    <property type="match status" value="1"/>
</dbReference>
<evidence type="ECO:0000256" key="4">
    <source>
        <dbReference type="ARBA" id="ARBA00022989"/>
    </source>
</evidence>
<dbReference type="PANTHER" id="PTHR24228">
    <property type="entry name" value="B2 BRADYKININ RECEPTOR/ANGIOTENSIN II RECEPTOR"/>
    <property type="match status" value="1"/>
</dbReference>
<keyword evidence="3 10" id="KW-0812">Transmembrane</keyword>
<keyword evidence="6 10" id="KW-0472">Membrane</keyword>